<evidence type="ECO:0000313" key="1">
    <source>
        <dbReference type="EMBL" id="KAJ9082830.1"/>
    </source>
</evidence>
<organism evidence="1 2">
    <name type="scientific">Entomophthora muscae</name>
    <dbReference type="NCBI Taxonomy" id="34485"/>
    <lineage>
        <taxon>Eukaryota</taxon>
        <taxon>Fungi</taxon>
        <taxon>Fungi incertae sedis</taxon>
        <taxon>Zoopagomycota</taxon>
        <taxon>Entomophthoromycotina</taxon>
        <taxon>Entomophthoromycetes</taxon>
        <taxon>Entomophthorales</taxon>
        <taxon>Entomophthoraceae</taxon>
        <taxon>Entomophthora</taxon>
    </lineage>
</organism>
<protein>
    <submittedName>
        <fullName evidence="1">Uncharacterized protein</fullName>
    </submittedName>
</protein>
<gene>
    <name evidence="1" type="ORF">DSO57_1000815</name>
</gene>
<keyword evidence="2" id="KW-1185">Reference proteome</keyword>
<reference evidence="1" key="1">
    <citation type="submission" date="2022-04" db="EMBL/GenBank/DDBJ databases">
        <title>Genome of the entomopathogenic fungus Entomophthora muscae.</title>
        <authorList>
            <person name="Elya C."/>
            <person name="Lovett B.R."/>
            <person name="Lee E."/>
            <person name="Macias A.M."/>
            <person name="Hajek A.E."/>
            <person name="De Bivort B.L."/>
            <person name="Kasson M.T."/>
            <person name="De Fine Licht H.H."/>
            <person name="Stajich J.E."/>
        </authorList>
    </citation>
    <scope>NUCLEOTIDE SEQUENCE</scope>
    <source>
        <strain evidence="1">Berkeley</strain>
    </source>
</reference>
<evidence type="ECO:0000313" key="2">
    <source>
        <dbReference type="Proteomes" id="UP001165960"/>
    </source>
</evidence>
<comment type="caution">
    <text evidence="1">The sequence shown here is derived from an EMBL/GenBank/DDBJ whole genome shotgun (WGS) entry which is preliminary data.</text>
</comment>
<proteinExistence type="predicted"/>
<dbReference type="EMBL" id="QTSX02001422">
    <property type="protein sequence ID" value="KAJ9082830.1"/>
    <property type="molecule type" value="Genomic_DNA"/>
</dbReference>
<sequence>MLQGQNHTVRYCVEDAHNLFCPPVAIARFVGCNRPSLTYNASSTIQPPIAKKVPHFNIYHGQKYLDEYHWFRDNKRKNKEVLDHLKAENKYFAALLSPLKPLEDEIYREIIGRMAEDDSTYPTTKGGYIYYKKTVKGLQYSVRCRKRIVGDSSAKEEVLLDLNKFKEKHLNLGIRSIAKPKASRIYPGYYRQ</sequence>
<dbReference type="Proteomes" id="UP001165960">
    <property type="component" value="Unassembled WGS sequence"/>
</dbReference>
<accession>A0ACC2U7Y2</accession>
<name>A0ACC2U7Y2_9FUNG</name>